<keyword evidence="1" id="KW-1133">Transmembrane helix</keyword>
<dbReference type="EMBL" id="LAJY01000255">
    <property type="protein sequence ID" value="KJV09578.1"/>
    <property type="molecule type" value="Genomic_DNA"/>
</dbReference>
<organism evidence="2 3">
    <name type="scientific">Elstera litoralis</name>
    <dbReference type="NCBI Taxonomy" id="552518"/>
    <lineage>
        <taxon>Bacteria</taxon>
        <taxon>Pseudomonadati</taxon>
        <taxon>Pseudomonadota</taxon>
        <taxon>Alphaproteobacteria</taxon>
        <taxon>Rhodospirillales</taxon>
        <taxon>Rhodospirillaceae</taxon>
        <taxon>Elstera</taxon>
    </lineage>
</organism>
<reference evidence="2 3" key="1">
    <citation type="submission" date="2015-03" db="EMBL/GenBank/DDBJ databases">
        <title>Draft genome sequence of Elstera litoralis.</title>
        <authorList>
            <person name="Rahalkar M.C."/>
            <person name="Dhakephalkar P.K."/>
            <person name="Pore S.D."/>
            <person name="Arora P."/>
            <person name="Kapse N.G."/>
            <person name="Pandit P.S."/>
        </authorList>
    </citation>
    <scope>NUCLEOTIDE SEQUENCE [LARGE SCALE GENOMIC DNA]</scope>
    <source>
        <strain evidence="2 3">Dia-1</strain>
    </source>
</reference>
<accession>A0A0F3ISQ7</accession>
<comment type="caution">
    <text evidence="2">The sequence shown here is derived from an EMBL/GenBank/DDBJ whole genome shotgun (WGS) entry which is preliminary data.</text>
</comment>
<dbReference type="AlphaFoldDB" id="A0A0F3ISQ7"/>
<evidence type="ECO:0008006" key="4">
    <source>
        <dbReference type="Google" id="ProtNLM"/>
    </source>
</evidence>
<proteinExistence type="predicted"/>
<dbReference type="InterPro" id="IPR021830">
    <property type="entry name" value="DUF3422"/>
</dbReference>
<keyword evidence="1" id="KW-0472">Membrane</keyword>
<gene>
    <name evidence="2" type="ORF">VZ95_10655</name>
</gene>
<keyword evidence="1" id="KW-0812">Transmembrane</keyword>
<feature type="transmembrane region" description="Helical" evidence="1">
    <location>
        <begin position="367"/>
        <end position="388"/>
    </location>
</feature>
<sequence>MGMSVHFLREAVLGEVHARPFVPLTPPRRVLHFAFLTDYEAAAADRQRLLTLCTSAGASAPLPDARHHRLTLPPTLGPGALRWEQHSEFTTYTLDFPDESGELFPPFPTWARFEAIVPPPGPLLVAVDLQIVPEQPLLDLNRLFDPASLAVSVMDRGAALVATDFRADGQLQAGGGVVRMLVQDRGLTPPRAGALVQRLLEVETYRLFALLGLPESQRIAPIVRHIESDLTRIARSMTESRDLVSDNALLDELTLLAAELEAEANAASYRFSASRAYDGIIQQRLTALGDLSAGEYPTIGAFLARRLAPAMRTCTMLEDRLETLATKLSRSAHLLRTRVDVAIEQQNRSLLEAMNLRARQQFRLQQTVEGLSIAAIAYYVVSLAAYLFKGLKEAGVPLDPSIGTALSVPPIVLAVALLVRRIRRHHGKDEL</sequence>
<evidence type="ECO:0000256" key="1">
    <source>
        <dbReference type="SAM" id="Phobius"/>
    </source>
</evidence>
<evidence type="ECO:0000313" key="2">
    <source>
        <dbReference type="EMBL" id="KJV09578.1"/>
    </source>
</evidence>
<dbReference type="PATRIC" id="fig|552518.3.peg.1568"/>
<keyword evidence="3" id="KW-1185">Reference proteome</keyword>
<evidence type="ECO:0000313" key="3">
    <source>
        <dbReference type="Proteomes" id="UP000033774"/>
    </source>
</evidence>
<dbReference type="Pfam" id="PF11902">
    <property type="entry name" value="DUF3422"/>
    <property type="match status" value="1"/>
</dbReference>
<protein>
    <recommendedName>
        <fullName evidence="4">Egg lysin</fullName>
    </recommendedName>
</protein>
<name>A0A0F3ISQ7_9PROT</name>
<dbReference type="Proteomes" id="UP000033774">
    <property type="component" value="Unassembled WGS sequence"/>
</dbReference>
<feature type="transmembrane region" description="Helical" evidence="1">
    <location>
        <begin position="400"/>
        <end position="419"/>
    </location>
</feature>